<feature type="binding site" evidence="2">
    <location>
        <position position="179"/>
    </location>
    <ligand>
        <name>a divalent metal cation</name>
        <dbReference type="ChEBI" id="CHEBI:60240"/>
    </ligand>
</feature>
<dbReference type="SUPFAM" id="SSF63829">
    <property type="entry name" value="Calcium-dependent phosphotriesterase"/>
    <property type="match status" value="1"/>
</dbReference>
<dbReference type="STRING" id="1416806.CAL12_09895"/>
<evidence type="ECO:0000256" key="1">
    <source>
        <dbReference type="PIRSR" id="PIRSR605511-1"/>
    </source>
</evidence>
<evidence type="ECO:0000313" key="5">
    <source>
        <dbReference type="Proteomes" id="UP000194151"/>
    </source>
</evidence>
<accession>A0A1W6YJF5</accession>
<dbReference type="PANTHER" id="PTHR47572:SF5">
    <property type="entry name" value="BLR2277 PROTEIN"/>
    <property type="match status" value="1"/>
</dbReference>
<sequence>MAMYAAPPAMKTEVFTRIPDRYRKAGQLSDERLRAGKGTRATDSYIEGPSFDRQGNLYLVDIAFGLVFRVSPAGEVTQLIEYDGEPNGLKIHRDGRIFVADHKNGILLLDAEAGRVTPHIRRARTEGFKGPNDLFFAANGDMYFTDQGQTGLQDPSGRVYRQGADGYFECLLDNVPSPNGIVMNPAETMLYVAATRGNCVWRAMVLPDRSLTRVGLFVQMSGGAGPDGMAVDQAGNLYVAHAGMGAVWKFSPRGEPLLRIDSCMGHMTTNIAFGGQDNRDLFITESETGSVLVARMDTPGQPMYSHAG</sequence>
<feature type="binding site" evidence="2">
    <location>
        <position position="47"/>
    </location>
    <ligand>
        <name>a divalent metal cation</name>
        <dbReference type="ChEBI" id="CHEBI:60240"/>
    </ligand>
</feature>
<dbReference type="GO" id="GO:0046872">
    <property type="term" value="F:metal ion binding"/>
    <property type="evidence" value="ECO:0007669"/>
    <property type="project" value="UniProtKB-KW"/>
</dbReference>
<feature type="binding site" evidence="2">
    <location>
        <position position="132"/>
    </location>
    <ligand>
        <name>substrate</name>
    </ligand>
</feature>
<gene>
    <name evidence="4" type="ORF">CAL12_09895</name>
</gene>
<feature type="domain" description="SMP-30/Gluconolactonase/LRE-like region" evidence="3">
    <location>
        <begin position="47"/>
        <end position="285"/>
    </location>
</feature>
<dbReference type="AlphaFoldDB" id="A0A1W6YJF5"/>
<dbReference type="InterPro" id="IPR013658">
    <property type="entry name" value="SGL"/>
</dbReference>
<keyword evidence="5" id="KW-1185">Reference proteome</keyword>
<dbReference type="PANTHER" id="PTHR47572">
    <property type="entry name" value="LIPOPROTEIN-RELATED"/>
    <property type="match status" value="1"/>
</dbReference>
<organism evidence="4 5">
    <name type="scientific">Bordetella genomosp. 8</name>
    <dbReference type="NCBI Taxonomy" id="1416806"/>
    <lineage>
        <taxon>Bacteria</taxon>
        <taxon>Pseudomonadati</taxon>
        <taxon>Pseudomonadota</taxon>
        <taxon>Betaproteobacteria</taxon>
        <taxon>Burkholderiales</taxon>
        <taxon>Alcaligenaceae</taxon>
        <taxon>Bordetella</taxon>
    </lineage>
</organism>
<proteinExistence type="predicted"/>
<dbReference type="InterPro" id="IPR051262">
    <property type="entry name" value="SMP-30/CGR1_Lactonase"/>
</dbReference>
<feature type="active site" description="Proton donor/acceptor" evidence="1">
    <location>
        <position position="227"/>
    </location>
</feature>
<reference evidence="4 5" key="1">
    <citation type="submission" date="2017-05" db="EMBL/GenBank/DDBJ databases">
        <title>Complete and WGS of Bordetella genogroups.</title>
        <authorList>
            <person name="Spilker T."/>
            <person name="LiPuma J."/>
        </authorList>
    </citation>
    <scope>NUCLEOTIDE SEQUENCE [LARGE SCALE GENOMIC DNA]</scope>
    <source>
        <strain evidence="4 5">AU19157</strain>
    </source>
</reference>
<dbReference type="Gene3D" id="2.120.10.30">
    <property type="entry name" value="TolB, C-terminal domain"/>
    <property type="match status" value="1"/>
</dbReference>
<keyword evidence="2" id="KW-0479">Metal-binding</keyword>
<dbReference type="InterPro" id="IPR005511">
    <property type="entry name" value="SMP-30"/>
</dbReference>
<protein>
    <submittedName>
        <fullName evidence="4">Gluconolactonase</fullName>
    </submittedName>
</protein>
<name>A0A1W6YJF5_9BORD</name>
<dbReference type="Proteomes" id="UP000194151">
    <property type="component" value="Chromosome"/>
</dbReference>
<dbReference type="KEGG" id="bgv:CAL12_09895"/>
<dbReference type="EMBL" id="CP021108">
    <property type="protein sequence ID" value="ARP81124.1"/>
    <property type="molecule type" value="Genomic_DNA"/>
</dbReference>
<feature type="binding site" evidence="2">
    <location>
        <position position="227"/>
    </location>
    <ligand>
        <name>a divalent metal cation</name>
        <dbReference type="ChEBI" id="CHEBI:60240"/>
    </ligand>
</feature>
<evidence type="ECO:0000259" key="3">
    <source>
        <dbReference type="Pfam" id="PF08450"/>
    </source>
</evidence>
<keyword evidence="2" id="KW-0862">Zinc</keyword>
<dbReference type="PRINTS" id="PR01790">
    <property type="entry name" value="SMP30FAMILY"/>
</dbReference>
<comment type="cofactor">
    <cofactor evidence="2">
        <name>Zn(2+)</name>
        <dbReference type="ChEBI" id="CHEBI:29105"/>
    </cofactor>
    <text evidence="2">Binds 1 divalent metal cation per subunit.</text>
</comment>
<evidence type="ECO:0000313" key="4">
    <source>
        <dbReference type="EMBL" id="ARP81124.1"/>
    </source>
</evidence>
<dbReference type="Pfam" id="PF08450">
    <property type="entry name" value="SGL"/>
    <property type="match status" value="1"/>
</dbReference>
<evidence type="ECO:0000256" key="2">
    <source>
        <dbReference type="PIRSR" id="PIRSR605511-2"/>
    </source>
</evidence>
<dbReference type="InterPro" id="IPR011042">
    <property type="entry name" value="6-blade_b-propeller_TolB-like"/>
</dbReference>